<protein>
    <recommendedName>
        <fullName evidence="4">Methanethiol oxidase</fullName>
        <ecNumber evidence="3">1.8.3.4</ecNumber>
    </recommendedName>
</protein>
<keyword evidence="6" id="KW-0732">Signal</keyword>
<evidence type="ECO:0000256" key="5">
    <source>
        <dbReference type="ARBA" id="ARBA00047539"/>
    </source>
</evidence>
<dbReference type="PANTHER" id="PTHR23300">
    <property type="entry name" value="METHANETHIOL OXIDASE"/>
    <property type="match status" value="1"/>
</dbReference>
<feature type="chain" id="PRO_5022223009" description="Methanethiol oxidase" evidence="6">
    <location>
        <begin position="32"/>
        <end position="441"/>
    </location>
</feature>
<gene>
    <name evidence="7" type="ORF">SAE02_19970</name>
</gene>
<dbReference type="SUPFAM" id="SSF51004">
    <property type="entry name" value="C-terminal (heme d1) domain of cytochrome cd1-nitrite reductase"/>
    <property type="match status" value="1"/>
</dbReference>
<dbReference type="Pfam" id="PF05694">
    <property type="entry name" value="SBP56"/>
    <property type="match status" value="1"/>
</dbReference>
<proteinExistence type="inferred from homology"/>
<reference evidence="7 8" key="1">
    <citation type="submission" date="2019-07" db="EMBL/GenBank/DDBJ databases">
        <title>Whole genome shotgun sequence of Skermanella aerolata NBRC 106429.</title>
        <authorList>
            <person name="Hosoyama A."/>
            <person name="Uohara A."/>
            <person name="Ohji S."/>
            <person name="Ichikawa N."/>
        </authorList>
    </citation>
    <scope>NUCLEOTIDE SEQUENCE [LARGE SCALE GENOMIC DNA]</scope>
    <source>
        <strain evidence="7 8">NBRC 106429</strain>
    </source>
</reference>
<dbReference type="GO" id="GO:0018549">
    <property type="term" value="F:methanethiol oxidase activity"/>
    <property type="evidence" value="ECO:0007669"/>
    <property type="project" value="UniProtKB-EC"/>
</dbReference>
<dbReference type="InterPro" id="IPR008826">
    <property type="entry name" value="Se-bd"/>
</dbReference>
<dbReference type="PANTHER" id="PTHR23300:SF0">
    <property type="entry name" value="METHANETHIOL OXIDASE"/>
    <property type="match status" value="1"/>
</dbReference>
<evidence type="ECO:0000256" key="4">
    <source>
        <dbReference type="ARBA" id="ARBA00015601"/>
    </source>
</evidence>
<evidence type="ECO:0000256" key="1">
    <source>
        <dbReference type="ARBA" id="ARBA00005177"/>
    </source>
</evidence>
<dbReference type="OrthoDB" id="9768634at2"/>
<dbReference type="InterPro" id="IPR011048">
    <property type="entry name" value="Haem_d1_sf"/>
</dbReference>
<name>A0A512DMZ8_9PROT</name>
<evidence type="ECO:0000256" key="6">
    <source>
        <dbReference type="SAM" id="SignalP"/>
    </source>
</evidence>
<comment type="caution">
    <text evidence="7">The sequence shown here is derived from an EMBL/GenBank/DDBJ whole genome shotgun (WGS) entry which is preliminary data.</text>
</comment>
<sequence length="441" mass="48886">MAGAGRLATTVIPAGVLLAAASVLSPVPVRADETCMSPFMPKITGQEDYVYVWTLGVEGLGDGFDKLVTVDVRPGSPTYGQVISSVSVGGRNEAHHGGFTDDRRYFWASGLDTSRIFIFDIHTDPGKPRLERTIDDFVQATGGVVGPHGAYALPGRMLMSGLSNVKDEGGRTALVEYTNDGKFLATHWMPTAEDPRGAQIEQVADGYGYDQRVLPRKNVMLTSSFTGKANYMMDFGKLVQDPEAMKRFGQTVVLWNFHERQPRKVFHVPGAPLEIRWAWGPDHNYAFTTTALTSKIWLIHEDAGGEWHADPVADIGNPADIPLPVDISLSADDKTLFVDTFMDGKVRVFDVADPHAPKQIHEQKIGAQVNMVSQSWDGKRVYFTTSLLANWDKKGADDEQFIKGYDWDGRELHHRFTIDFKERQLGRAHIMRLGADSLYTN</sequence>
<evidence type="ECO:0000256" key="2">
    <source>
        <dbReference type="ARBA" id="ARBA00005606"/>
    </source>
</evidence>
<dbReference type="EC" id="1.8.3.4" evidence="3"/>
<dbReference type="Proteomes" id="UP000321523">
    <property type="component" value="Unassembled WGS sequence"/>
</dbReference>
<evidence type="ECO:0000256" key="3">
    <source>
        <dbReference type="ARBA" id="ARBA00012510"/>
    </source>
</evidence>
<dbReference type="InterPro" id="IPR015943">
    <property type="entry name" value="WD40/YVTN_repeat-like_dom_sf"/>
</dbReference>
<comment type="pathway">
    <text evidence="1">Organosulfur degradation.</text>
</comment>
<dbReference type="AlphaFoldDB" id="A0A512DMZ8"/>
<organism evidence="7 8">
    <name type="scientific">Skermanella aerolata</name>
    <dbReference type="NCBI Taxonomy" id="393310"/>
    <lineage>
        <taxon>Bacteria</taxon>
        <taxon>Pseudomonadati</taxon>
        <taxon>Pseudomonadota</taxon>
        <taxon>Alphaproteobacteria</taxon>
        <taxon>Rhodospirillales</taxon>
        <taxon>Azospirillaceae</taxon>
        <taxon>Skermanella</taxon>
    </lineage>
</organism>
<comment type="catalytic activity">
    <reaction evidence="5">
        <text>methanethiol + O2 + H2O = hydrogen sulfide + formaldehyde + H2O2 + H(+)</text>
        <dbReference type="Rhea" id="RHEA:11812"/>
        <dbReference type="ChEBI" id="CHEBI:15377"/>
        <dbReference type="ChEBI" id="CHEBI:15378"/>
        <dbReference type="ChEBI" id="CHEBI:15379"/>
        <dbReference type="ChEBI" id="CHEBI:16007"/>
        <dbReference type="ChEBI" id="CHEBI:16240"/>
        <dbReference type="ChEBI" id="CHEBI:16842"/>
        <dbReference type="ChEBI" id="CHEBI:29919"/>
        <dbReference type="EC" id="1.8.3.4"/>
    </reaction>
</comment>
<accession>A0A512DMZ8</accession>
<evidence type="ECO:0000313" key="7">
    <source>
        <dbReference type="EMBL" id="GEO37849.1"/>
    </source>
</evidence>
<dbReference type="EMBL" id="BJYZ01000007">
    <property type="protein sequence ID" value="GEO37849.1"/>
    <property type="molecule type" value="Genomic_DNA"/>
</dbReference>
<feature type="signal peptide" evidence="6">
    <location>
        <begin position="1"/>
        <end position="31"/>
    </location>
</feature>
<dbReference type="GO" id="GO:0008430">
    <property type="term" value="F:selenium binding"/>
    <property type="evidence" value="ECO:0007669"/>
    <property type="project" value="InterPro"/>
</dbReference>
<evidence type="ECO:0000313" key="8">
    <source>
        <dbReference type="Proteomes" id="UP000321523"/>
    </source>
</evidence>
<dbReference type="Gene3D" id="2.130.10.10">
    <property type="entry name" value="YVTN repeat-like/Quinoprotein amine dehydrogenase"/>
    <property type="match status" value="1"/>
</dbReference>
<comment type="similarity">
    <text evidence="2">Belongs to the selenium-binding protein family.</text>
</comment>
<keyword evidence="8" id="KW-1185">Reference proteome</keyword>